<comment type="caution">
    <text evidence="9">The sequence shown here is derived from an EMBL/GenBank/DDBJ whole genome shotgun (WGS) entry which is preliminary data.</text>
</comment>
<feature type="transmembrane region" description="Helical" evidence="7">
    <location>
        <begin position="98"/>
        <end position="121"/>
    </location>
</feature>
<keyword evidence="6" id="KW-0175">Coiled coil</keyword>
<keyword evidence="7" id="KW-1133">Transmembrane helix</keyword>
<keyword evidence="5" id="KW-0418">Kinase</keyword>
<feature type="coiled-coil region" evidence="6">
    <location>
        <begin position="124"/>
        <end position="200"/>
    </location>
</feature>
<evidence type="ECO:0000256" key="5">
    <source>
        <dbReference type="ARBA" id="ARBA00022777"/>
    </source>
</evidence>
<dbReference type="PRINTS" id="PR00344">
    <property type="entry name" value="BCTRLSENSOR"/>
</dbReference>
<dbReference type="SUPFAM" id="SSF47384">
    <property type="entry name" value="Homodimeric domain of signal transducing histidine kinase"/>
    <property type="match status" value="1"/>
</dbReference>
<dbReference type="InterPro" id="IPR003661">
    <property type="entry name" value="HisK_dim/P_dom"/>
</dbReference>
<dbReference type="Pfam" id="PF25487">
    <property type="entry name" value="ETR1_N"/>
    <property type="match status" value="1"/>
</dbReference>
<keyword evidence="7" id="KW-0812">Transmembrane</keyword>
<keyword evidence="7" id="KW-0472">Membrane</keyword>
<dbReference type="InterPro" id="IPR003594">
    <property type="entry name" value="HATPase_dom"/>
</dbReference>
<evidence type="ECO:0000256" key="6">
    <source>
        <dbReference type="SAM" id="Coils"/>
    </source>
</evidence>
<dbReference type="PANTHER" id="PTHR42878:SF15">
    <property type="entry name" value="BACTERIOPHYTOCHROME"/>
    <property type="match status" value="1"/>
</dbReference>
<sequence>MKNFFSNIIEADFMPHGHCYFWRPEILWLNVGGDLLIALAYFSLPLLLFYFARKRTDLTHRYVFMLFAAFIFACGTTHVIDIWTVWIPTYRLEGVVKVITGFLSVGTAIAVYKSVPVLLALPSHDQLKALNQQLQVEVEERRKAQEELHVVNQELEKRVADRTLALQLANQDLEKEVLERTRAQQELQSLNHELQIANNELDNFVYCASHDLKAPIINIGGLLDVLVEELPPVDKHVQHVLARLESSLKQMNRTIHDLTEVSLVKQRHEISSSQQAESFKEVLESVQESIADTIEQSGIRIMTDFAAYPAALIKRKDLQSVFYNLLTNAIKYRSPDRAAVVFFSIKVEEDYLVLSVTDNGIGVELRGNEKKMFSLFKRLHDHIDGSGVGLYIVKRIMDNYNGLIDVASEVGKGTTFILRFPHVKLRAGF</sequence>
<dbReference type="SMART" id="SM00387">
    <property type="entry name" value="HATPase_c"/>
    <property type="match status" value="1"/>
</dbReference>
<dbReference type="GO" id="GO:0000155">
    <property type="term" value="F:phosphorelay sensor kinase activity"/>
    <property type="evidence" value="ECO:0007669"/>
    <property type="project" value="InterPro"/>
</dbReference>
<proteinExistence type="predicted"/>
<keyword evidence="10" id="KW-1185">Reference proteome</keyword>
<evidence type="ECO:0000256" key="7">
    <source>
        <dbReference type="SAM" id="Phobius"/>
    </source>
</evidence>
<evidence type="ECO:0000313" key="9">
    <source>
        <dbReference type="EMBL" id="TXK51589.1"/>
    </source>
</evidence>
<dbReference type="Gene3D" id="1.10.287.130">
    <property type="match status" value="1"/>
</dbReference>
<dbReference type="InterPro" id="IPR005467">
    <property type="entry name" value="His_kinase_dom"/>
</dbReference>
<evidence type="ECO:0000259" key="8">
    <source>
        <dbReference type="PROSITE" id="PS50109"/>
    </source>
</evidence>
<accession>A0A5C8KCU9</accession>
<dbReference type="Pfam" id="PF02518">
    <property type="entry name" value="HATPase_c"/>
    <property type="match status" value="1"/>
</dbReference>
<evidence type="ECO:0000256" key="2">
    <source>
        <dbReference type="ARBA" id="ARBA00012438"/>
    </source>
</evidence>
<dbReference type="GO" id="GO:0030295">
    <property type="term" value="F:protein kinase activator activity"/>
    <property type="evidence" value="ECO:0007669"/>
    <property type="project" value="TreeGrafter"/>
</dbReference>
<dbReference type="SUPFAM" id="SSF55874">
    <property type="entry name" value="ATPase domain of HSP90 chaperone/DNA topoisomerase II/histidine kinase"/>
    <property type="match status" value="1"/>
</dbReference>
<dbReference type="OrthoDB" id="9766459at2"/>
<protein>
    <recommendedName>
        <fullName evidence="2">histidine kinase</fullName>
        <ecNumber evidence="2">2.7.13.3</ecNumber>
    </recommendedName>
</protein>
<dbReference type="AlphaFoldDB" id="A0A5C8KCU9"/>
<name>A0A5C8KCU9_9BACT</name>
<dbReference type="InterPro" id="IPR004358">
    <property type="entry name" value="Sig_transdc_His_kin-like_C"/>
</dbReference>
<keyword evidence="4" id="KW-0808">Transferase</keyword>
<dbReference type="Gene3D" id="3.30.565.10">
    <property type="entry name" value="Histidine kinase-like ATPase, C-terminal domain"/>
    <property type="match status" value="1"/>
</dbReference>
<dbReference type="InterPro" id="IPR050351">
    <property type="entry name" value="BphY/WalK/GraS-like"/>
</dbReference>
<dbReference type="CDD" id="cd00082">
    <property type="entry name" value="HisKA"/>
    <property type="match status" value="1"/>
</dbReference>
<dbReference type="PROSITE" id="PS50109">
    <property type="entry name" value="HIS_KIN"/>
    <property type="match status" value="1"/>
</dbReference>
<dbReference type="Proteomes" id="UP000321926">
    <property type="component" value="Unassembled WGS sequence"/>
</dbReference>
<dbReference type="EMBL" id="VRTY01000008">
    <property type="protein sequence ID" value="TXK51589.1"/>
    <property type="molecule type" value="Genomic_DNA"/>
</dbReference>
<feature type="transmembrane region" description="Helical" evidence="7">
    <location>
        <begin position="63"/>
        <end position="86"/>
    </location>
</feature>
<dbReference type="GO" id="GO:0007234">
    <property type="term" value="P:osmosensory signaling via phosphorelay pathway"/>
    <property type="evidence" value="ECO:0007669"/>
    <property type="project" value="TreeGrafter"/>
</dbReference>
<dbReference type="InterPro" id="IPR036097">
    <property type="entry name" value="HisK_dim/P_sf"/>
</dbReference>
<evidence type="ECO:0000313" key="10">
    <source>
        <dbReference type="Proteomes" id="UP000321926"/>
    </source>
</evidence>
<evidence type="ECO:0000256" key="3">
    <source>
        <dbReference type="ARBA" id="ARBA00022553"/>
    </source>
</evidence>
<dbReference type="RefSeq" id="WP_147920364.1">
    <property type="nucleotide sequence ID" value="NZ_VRTY01000008.1"/>
</dbReference>
<comment type="catalytic activity">
    <reaction evidence="1">
        <text>ATP + protein L-histidine = ADP + protein N-phospho-L-histidine.</text>
        <dbReference type="EC" id="2.7.13.3"/>
    </reaction>
</comment>
<dbReference type="PANTHER" id="PTHR42878">
    <property type="entry name" value="TWO-COMPONENT HISTIDINE KINASE"/>
    <property type="match status" value="1"/>
</dbReference>
<evidence type="ECO:0000256" key="4">
    <source>
        <dbReference type="ARBA" id="ARBA00022679"/>
    </source>
</evidence>
<gene>
    <name evidence="9" type="ORF">FVR03_03405</name>
</gene>
<evidence type="ECO:0000256" key="1">
    <source>
        <dbReference type="ARBA" id="ARBA00000085"/>
    </source>
</evidence>
<feature type="transmembrane region" description="Helical" evidence="7">
    <location>
        <begin position="26"/>
        <end position="51"/>
    </location>
</feature>
<organism evidence="9 10">
    <name type="scientific">Pontibacter qinzhouensis</name>
    <dbReference type="NCBI Taxonomy" id="2603253"/>
    <lineage>
        <taxon>Bacteria</taxon>
        <taxon>Pseudomonadati</taxon>
        <taxon>Bacteroidota</taxon>
        <taxon>Cytophagia</taxon>
        <taxon>Cytophagales</taxon>
        <taxon>Hymenobacteraceae</taxon>
        <taxon>Pontibacter</taxon>
    </lineage>
</organism>
<dbReference type="InterPro" id="IPR036890">
    <property type="entry name" value="HATPase_C_sf"/>
</dbReference>
<keyword evidence="3" id="KW-0597">Phosphoprotein</keyword>
<dbReference type="GO" id="GO:0000156">
    <property type="term" value="F:phosphorelay response regulator activity"/>
    <property type="evidence" value="ECO:0007669"/>
    <property type="project" value="TreeGrafter"/>
</dbReference>
<feature type="domain" description="Histidine kinase" evidence="8">
    <location>
        <begin position="207"/>
        <end position="424"/>
    </location>
</feature>
<dbReference type="EC" id="2.7.13.3" evidence="2"/>
<dbReference type="InterPro" id="IPR058544">
    <property type="entry name" value="ETR1_N"/>
</dbReference>
<reference evidence="9 10" key="1">
    <citation type="submission" date="2019-08" db="EMBL/GenBank/DDBJ databases">
        <authorList>
            <person name="Shi S."/>
        </authorList>
    </citation>
    <scope>NUCLEOTIDE SEQUENCE [LARGE SCALE GENOMIC DNA]</scope>
    <source>
        <strain evidence="9 10">GY10130</strain>
    </source>
</reference>